<organism evidence="7 8">
    <name type="scientific">Gracilibacillus oryzae</name>
    <dbReference type="NCBI Taxonomy" id="1672701"/>
    <lineage>
        <taxon>Bacteria</taxon>
        <taxon>Bacillati</taxon>
        <taxon>Bacillota</taxon>
        <taxon>Bacilli</taxon>
        <taxon>Bacillales</taxon>
        <taxon>Bacillaceae</taxon>
        <taxon>Gracilibacillus</taxon>
    </lineage>
</organism>
<proteinExistence type="predicted"/>
<dbReference type="EMBL" id="WEID01000082">
    <property type="protein sequence ID" value="KAB8128428.1"/>
    <property type="molecule type" value="Genomic_DNA"/>
</dbReference>
<keyword evidence="8" id="KW-1185">Reference proteome</keyword>
<dbReference type="RefSeq" id="WP_153405835.1">
    <property type="nucleotide sequence ID" value="NZ_ML762438.1"/>
</dbReference>
<dbReference type="AlphaFoldDB" id="A0A7C8KNM8"/>
<dbReference type="PANTHER" id="PTHR33507:SF3">
    <property type="entry name" value="INNER MEMBRANE PROTEIN YBBJ"/>
    <property type="match status" value="1"/>
</dbReference>
<evidence type="ECO:0000256" key="3">
    <source>
        <dbReference type="ARBA" id="ARBA00022989"/>
    </source>
</evidence>
<dbReference type="InterPro" id="IPR012340">
    <property type="entry name" value="NA-bd_OB-fold"/>
</dbReference>
<evidence type="ECO:0000313" key="8">
    <source>
        <dbReference type="Proteomes" id="UP000480246"/>
    </source>
</evidence>
<dbReference type="Proteomes" id="UP000480246">
    <property type="component" value="Unassembled WGS sequence"/>
</dbReference>
<keyword evidence="3 5" id="KW-1133">Transmembrane helix</keyword>
<dbReference type="PANTHER" id="PTHR33507">
    <property type="entry name" value="INNER MEMBRANE PROTEIN YBBJ"/>
    <property type="match status" value="1"/>
</dbReference>
<evidence type="ECO:0000256" key="2">
    <source>
        <dbReference type="ARBA" id="ARBA00022692"/>
    </source>
</evidence>
<evidence type="ECO:0000256" key="4">
    <source>
        <dbReference type="ARBA" id="ARBA00023136"/>
    </source>
</evidence>
<evidence type="ECO:0000256" key="1">
    <source>
        <dbReference type="ARBA" id="ARBA00004141"/>
    </source>
</evidence>
<feature type="domain" description="NfeD-like C-terminal" evidence="6">
    <location>
        <begin position="152"/>
        <end position="206"/>
    </location>
</feature>
<comment type="subcellular location">
    <subcellularLocation>
        <location evidence="1">Membrane</location>
        <topology evidence="1">Multi-pass membrane protein</topology>
    </subcellularLocation>
</comment>
<comment type="caution">
    <text evidence="7">The sequence shown here is derived from an EMBL/GenBank/DDBJ whole genome shotgun (WGS) entry which is preliminary data.</text>
</comment>
<feature type="transmembrane region" description="Helical" evidence="5">
    <location>
        <begin position="53"/>
        <end position="70"/>
    </location>
</feature>
<reference evidence="7 8" key="1">
    <citation type="submission" date="2019-10" db="EMBL/GenBank/DDBJ databases">
        <title>Gracilibacillus sp. nov. isolated from rice seeds.</title>
        <authorList>
            <person name="He S."/>
        </authorList>
    </citation>
    <scope>NUCLEOTIDE SEQUENCE [LARGE SCALE GENOMIC DNA]</scope>
    <source>
        <strain evidence="7 8">TD8</strain>
    </source>
</reference>
<feature type="transmembrane region" description="Helical" evidence="5">
    <location>
        <begin position="101"/>
        <end position="123"/>
    </location>
</feature>
<gene>
    <name evidence="7" type="ORF">F9U64_15925</name>
</gene>
<dbReference type="OrthoDB" id="9806253at2"/>
<name>A0A7C8KNM8_9BACI</name>
<dbReference type="Gene3D" id="2.40.50.140">
    <property type="entry name" value="Nucleic acid-binding proteins"/>
    <property type="match status" value="1"/>
</dbReference>
<keyword evidence="4 5" id="KW-0472">Membrane</keyword>
<keyword evidence="2 5" id="KW-0812">Transmembrane</keyword>
<dbReference type="Pfam" id="PF01957">
    <property type="entry name" value="NfeD"/>
    <property type="match status" value="1"/>
</dbReference>
<accession>A0A7C8KNM8</accession>
<evidence type="ECO:0000256" key="5">
    <source>
        <dbReference type="SAM" id="Phobius"/>
    </source>
</evidence>
<evidence type="ECO:0000313" key="7">
    <source>
        <dbReference type="EMBL" id="KAB8128428.1"/>
    </source>
</evidence>
<feature type="transmembrane region" description="Helical" evidence="5">
    <location>
        <begin position="77"/>
        <end position="95"/>
    </location>
</feature>
<sequence length="212" mass="23264">MFSMETEWISLLVVGFATLFLIGEILVNAKGIFSLLGLGFITVYFSSLLDTGMFFIMIIIYFVGILLIVIDGKIMNDGTLAVIGAALMIISVGFASPNWLAGAYAVLGVFVGGLSSLLFLKVFKKRKMWTKITLFDQLTEEAGYSSINSSYKSLKGKKGVTVTDMRPIGTIKVEDKEYSAITQGKWLERDTEIIIESVDGTRILVKELDQGA</sequence>
<evidence type="ECO:0000259" key="6">
    <source>
        <dbReference type="Pfam" id="PF01957"/>
    </source>
</evidence>
<protein>
    <submittedName>
        <fullName evidence="7">Nodulation protein NfeD</fullName>
    </submittedName>
</protein>
<dbReference type="InterPro" id="IPR002810">
    <property type="entry name" value="NfeD-like_C"/>
</dbReference>
<dbReference type="InterPro" id="IPR052165">
    <property type="entry name" value="Membrane_assoc_protease"/>
</dbReference>
<dbReference type="GO" id="GO:0005886">
    <property type="term" value="C:plasma membrane"/>
    <property type="evidence" value="ECO:0007669"/>
    <property type="project" value="TreeGrafter"/>
</dbReference>